<proteinExistence type="predicted"/>
<feature type="compositionally biased region" description="Low complexity" evidence="6">
    <location>
        <begin position="106"/>
        <end position="119"/>
    </location>
</feature>
<evidence type="ECO:0000259" key="7">
    <source>
        <dbReference type="PROSITE" id="PS50103"/>
    </source>
</evidence>
<keyword evidence="4 5" id="KW-0862">Zinc</keyword>
<keyword evidence="3 5" id="KW-0863">Zinc-finger</keyword>
<evidence type="ECO:0000313" key="9">
    <source>
        <dbReference type="Proteomes" id="UP001224775"/>
    </source>
</evidence>
<dbReference type="PANTHER" id="PTHR12547">
    <property type="entry name" value="CCCH ZINC FINGER/TIS11-RELATED"/>
    <property type="match status" value="1"/>
</dbReference>
<keyword evidence="1 5" id="KW-0479">Metal-binding</keyword>
<keyword evidence="2" id="KW-0677">Repeat</keyword>
<reference evidence="8" key="1">
    <citation type="submission" date="2023-06" db="EMBL/GenBank/DDBJ databases">
        <title>Survivors Of The Sea: Transcriptome response of Skeletonema marinoi to long-term dormancy.</title>
        <authorList>
            <person name="Pinder M.I.M."/>
            <person name="Kourtchenko O."/>
            <person name="Robertson E.K."/>
            <person name="Larsson T."/>
            <person name="Maumus F."/>
            <person name="Osuna-Cruz C.M."/>
            <person name="Vancaester E."/>
            <person name="Stenow R."/>
            <person name="Vandepoele K."/>
            <person name="Ploug H."/>
            <person name="Bruchert V."/>
            <person name="Godhe A."/>
            <person name="Topel M."/>
        </authorList>
    </citation>
    <scope>NUCLEOTIDE SEQUENCE</scope>
    <source>
        <strain evidence="8">R05AC</strain>
    </source>
</reference>
<feature type="region of interest" description="Disordered" evidence="6">
    <location>
        <begin position="660"/>
        <end position="684"/>
    </location>
</feature>
<sequence length="763" mass="84959">PRLPGGIVGIRRSYGHGSPSSEKVFEPVDRESQRRVPMPMMTCSPCSYRNINQDDTADVDVTSLTAAASVASSPHITGSAPFLTLRKGGDRLGSSNRSSHGRRRASTSTLSPASASPTPQNLKDNPERLAKVKTEMCRYYELGGLKNCPWGDKCNYAHGKLELKFNHTTLTLMERSGQIANAKTYLSRPCMTWISTGACPYGRRCPAIHDPSITGPLENPSWLPAASAKTNAQIIVDRFAAHRDSAVHQENPLIAQGIWENCRPSATSQCDGGDESEVSWLDTYALVCNMGVPTFGSWPLTNTGSNENAIPSTSSSNKLSDLQKLCIVSQMRGQDSTFSCSSSGGCEGSQQLHLLHRDYIYAPTHSLHSELCMILQTRYFLLLDEEYDDNQGSTAAAADKHKFVKEISFDEYKSRTTPWNSNYRFNKNKVVMATDVAFAPKGDCSANVSIWFEAKPIKLEPSQIKRCRRLKQKNKAQLRNCHEAPHSNGALLCRTSTADFPSRASPEIDPFVPMLPAEDKDENDKFMLAILDHRIDCLINEKISHNGHGDALRKMQLDKRMRTLQAAFAGMNHFHQKWVWPKREGSEVVDESTLAPPCNIMPYIPSRSSRGSTCSSVWHSFVDTVTLDVTRSEQAPPKLMSSEAGHLNVFQALDNGLPASSVGSRRIPRIKPSSHENETDDDKENKTWREIVLGADGKWKKACRLYNENRVASPSNIDPRNMPLRTIPFVQPQTRPSPRDKIRLTYILGNTCSWIQLVFRFLN</sequence>
<dbReference type="InterPro" id="IPR000571">
    <property type="entry name" value="Znf_CCCH"/>
</dbReference>
<dbReference type="Pfam" id="PF00642">
    <property type="entry name" value="zf-CCCH"/>
    <property type="match status" value="1"/>
</dbReference>
<dbReference type="SUPFAM" id="SSF90229">
    <property type="entry name" value="CCCH zinc finger"/>
    <property type="match status" value="1"/>
</dbReference>
<feature type="domain" description="C3H1-type" evidence="7">
    <location>
        <begin position="131"/>
        <end position="161"/>
    </location>
</feature>
<protein>
    <recommendedName>
        <fullName evidence="7">C3H1-type domain-containing protein</fullName>
    </recommendedName>
</protein>
<dbReference type="GO" id="GO:0008270">
    <property type="term" value="F:zinc ion binding"/>
    <property type="evidence" value="ECO:0007669"/>
    <property type="project" value="UniProtKB-KW"/>
</dbReference>
<feature type="compositionally biased region" description="Basic and acidic residues" evidence="6">
    <location>
        <begin position="673"/>
        <end position="684"/>
    </location>
</feature>
<evidence type="ECO:0000256" key="2">
    <source>
        <dbReference type="ARBA" id="ARBA00022737"/>
    </source>
</evidence>
<dbReference type="Gene3D" id="6.10.250.3220">
    <property type="match status" value="1"/>
</dbReference>
<evidence type="ECO:0000256" key="3">
    <source>
        <dbReference type="ARBA" id="ARBA00022771"/>
    </source>
</evidence>
<evidence type="ECO:0000256" key="4">
    <source>
        <dbReference type="ARBA" id="ARBA00022833"/>
    </source>
</evidence>
<name>A0AAD8YHY3_9STRA</name>
<keyword evidence="9" id="KW-1185">Reference proteome</keyword>
<dbReference type="PANTHER" id="PTHR12547:SF18">
    <property type="entry name" value="PROTEIN TIS11"/>
    <property type="match status" value="1"/>
</dbReference>
<evidence type="ECO:0000313" key="8">
    <source>
        <dbReference type="EMBL" id="KAK1746874.1"/>
    </source>
</evidence>
<gene>
    <name evidence="8" type="ORF">QTG54_002218</name>
</gene>
<dbReference type="PROSITE" id="PS50103">
    <property type="entry name" value="ZF_C3H1"/>
    <property type="match status" value="2"/>
</dbReference>
<dbReference type="InterPro" id="IPR036855">
    <property type="entry name" value="Znf_CCCH_sf"/>
</dbReference>
<dbReference type="SMART" id="SM00356">
    <property type="entry name" value="ZnF_C3H1"/>
    <property type="match status" value="2"/>
</dbReference>
<dbReference type="EMBL" id="JATAAI010000003">
    <property type="protein sequence ID" value="KAK1746874.1"/>
    <property type="molecule type" value="Genomic_DNA"/>
</dbReference>
<dbReference type="InterPro" id="IPR045877">
    <property type="entry name" value="ZFP36-like"/>
</dbReference>
<dbReference type="AlphaFoldDB" id="A0AAD8YHY3"/>
<comment type="caution">
    <text evidence="8">The sequence shown here is derived from an EMBL/GenBank/DDBJ whole genome shotgun (WGS) entry which is preliminary data.</text>
</comment>
<feature type="non-terminal residue" evidence="8">
    <location>
        <position position="1"/>
    </location>
</feature>
<feature type="zinc finger region" description="C3H1-type" evidence="5">
    <location>
        <begin position="131"/>
        <end position="161"/>
    </location>
</feature>
<feature type="domain" description="C3H1-type" evidence="7">
    <location>
        <begin position="184"/>
        <end position="212"/>
    </location>
</feature>
<accession>A0AAD8YHY3</accession>
<evidence type="ECO:0000256" key="6">
    <source>
        <dbReference type="SAM" id="MobiDB-lite"/>
    </source>
</evidence>
<dbReference type="Proteomes" id="UP001224775">
    <property type="component" value="Unassembled WGS sequence"/>
</dbReference>
<feature type="region of interest" description="Disordered" evidence="6">
    <location>
        <begin position="1"/>
        <end position="36"/>
    </location>
</feature>
<dbReference type="Gene3D" id="4.10.1000.10">
    <property type="entry name" value="Zinc finger, CCCH-type"/>
    <property type="match status" value="1"/>
</dbReference>
<organism evidence="8 9">
    <name type="scientific">Skeletonema marinoi</name>
    <dbReference type="NCBI Taxonomy" id="267567"/>
    <lineage>
        <taxon>Eukaryota</taxon>
        <taxon>Sar</taxon>
        <taxon>Stramenopiles</taxon>
        <taxon>Ochrophyta</taxon>
        <taxon>Bacillariophyta</taxon>
        <taxon>Coscinodiscophyceae</taxon>
        <taxon>Thalassiosirophycidae</taxon>
        <taxon>Thalassiosirales</taxon>
        <taxon>Skeletonemataceae</taxon>
        <taxon>Skeletonema</taxon>
        <taxon>Skeletonema marinoi-dohrnii complex</taxon>
    </lineage>
</organism>
<evidence type="ECO:0000256" key="5">
    <source>
        <dbReference type="PROSITE-ProRule" id="PRU00723"/>
    </source>
</evidence>
<evidence type="ECO:0000256" key="1">
    <source>
        <dbReference type="ARBA" id="ARBA00022723"/>
    </source>
</evidence>
<feature type="zinc finger region" description="C3H1-type" evidence="5">
    <location>
        <begin position="184"/>
        <end position="212"/>
    </location>
</feature>
<feature type="region of interest" description="Disordered" evidence="6">
    <location>
        <begin position="78"/>
        <end position="127"/>
    </location>
</feature>
<dbReference type="GO" id="GO:0003729">
    <property type="term" value="F:mRNA binding"/>
    <property type="evidence" value="ECO:0007669"/>
    <property type="project" value="InterPro"/>
</dbReference>
<feature type="compositionally biased region" description="Basic and acidic residues" evidence="6">
    <location>
        <begin position="23"/>
        <end position="34"/>
    </location>
</feature>